<comment type="caution">
    <text evidence="1">The sequence shown here is derived from an EMBL/GenBank/DDBJ whole genome shotgun (WGS) entry which is preliminary data.</text>
</comment>
<protein>
    <submittedName>
        <fullName evidence="1">Linear gramicidin synthetase subunit D domain protein</fullName>
        <ecNumber evidence="1">5.1.1.-</ecNumber>
    </submittedName>
</protein>
<dbReference type="EC" id="5.1.1.-" evidence="1"/>
<reference evidence="1" key="1">
    <citation type="submission" date="2014-01" db="EMBL/GenBank/DDBJ databases">
        <authorList>
            <person name="Brown-Elliot B."/>
            <person name="Wallace R."/>
            <person name="Lenaerts A."/>
            <person name="Ordway D."/>
            <person name="DeGroote M.A."/>
            <person name="Parker T."/>
            <person name="Sizemore C."/>
            <person name="Tallon L.J."/>
            <person name="Sadzewicz L.K."/>
            <person name="Sengamalay N."/>
            <person name="Fraser C.M."/>
            <person name="Hine E."/>
            <person name="Shefchek K.A."/>
            <person name="Das S.P."/>
            <person name="Tettelin H."/>
        </authorList>
    </citation>
    <scope>NUCLEOTIDE SEQUENCE [LARGE SCALE GENOMIC DNA]</scope>
    <source>
        <strain evidence="1">4042</strain>
    </source>
</reference>
<organism evidence="1">
    <name type="scientific">Mycobacterium xenopi 4042</name>
    <dbReference type="NCBI Taxonomy" id="1299334"/>
    <lineage>
        <taxon>Bacteria</taxon>
        <taxon>Bacillati</taxon>
        <taxon>Actinomycetota</taxon>
        <taxon>Actinomycetes</taxon>
        <taxon>Mycobacteriales</taxon>
        <taxon>Mycobacteriaceae</taxon>
        <taxon>Mycobacterium</taxon>
    </lineage>
</organism>
<dbReference type="AlphaFoldDB" id="X8AJP9"/>
<accession>X8AJP9</accession>
<sequence>MPLPDPDDVAYLIYTSAPRGAQERGHRAPQRDRVVGSLDATCRAGGCGATGIRWRSTCRCGRSSAPCCGVAAGGDPGVGDSLPDDVHDVLVNERVEVLTATPSAVAILSPEGWNRWRWSRRGACPSEVVTAGPSTG</sequence>
<dbReference type="GO" id="GO:0016853">
    <property type="term" value="F:isomerase activity"/>
    <property type="evidence" value="ECO:0007669"/>
    <property type="project" value="UniProtKB-KW"/>
</dbReference>
<gene>
    <name evidence="1" type="ORF">I553_0900</name>
</gene>
<name>X8AJP9_MYCXE</name>
<keyword evidence="1" id="KW-0413">Isomerase</keyword>
<dbReference type="PATRIC" id="fig|1299334.3.peg.5745"/>
<proteinExistence type="predicted"/>
<dbReference type="EMBL" id="JAOB01000059">
    <property type="protein sequence ID" value="EUA31110.1"/>
    <property type="molecule type" value="Genomic_DNA"/>
</dbReference>
<evidence type="ECO:0000313" key="1">
    <source>
        <dbReference type="EMBL" id="EUA31110.1"/>
    </source>
</evidence>